<feature type="transmembrane region" description="Helical" evidence="8">
    <location>
        <begin position="318"/>
        <end position="339"/>
    </location>
</feature>
<dbReference type="GO" id="GO:0005525">
    <property type="term" value="F:GTP binding"/>
    <property type="evidence" value="ECO:0007669"/>
    <property type="project" value="UniProtKB-KW"/>
</dbReference>
<sequence>MAGDSSNSVPTGGGSVSSQRIKIVLLGEQNTGKTSIVTRFVYDHFVPAYAATIGIDFLSKVVTVNGKTMRLQLWDTAGQERFRTLMPSYIRDSSAAIVVYDITSRESFEKVKDWIKDIKELRGDKAIIMIVGNKTDLLDKRKVSYDEGEEEAKKLECLFCETSAKNGDNINDLFNTVSTELLKNLEPVPVNDKPLYETFSQGSHASPGECLAATAAYVFPLMDAVENFGEAVKPHIPEIARDALDQIRQLSQFYSSVPFLSYTMSTFMYSGLVKKNQFDFSYFVRYNFLQSMILSSFQNTLAMFYFKLLPLDPSSQDFLPVVSLMSAVFASFGAVFYCVGNALFGRFASLPIISEAVQLHIGEIPSNAVLKKRDEEDKERANVV</sequence>
<organism evidence="9 10">
    <name type="scientific">Babesia ovis</name>
    <dbReference type="NCBI Taxonomy" id="5869"/>
    <lineage>
        <taxon>Eukaryota</taxon>
        <taxon>Sar</taxon>
        <taxon>Alveolata</taxon>
        <taxon>Apicomplexa</taxon>
        <taxon>Aconoidasida</taxon>
        <taxon>Piroplasmida</taxon>
        <taxon>Babesiidae</taxon>
        <taxon>Babesia</taxon>
    </lineage>
</organism>
<dbReference type="AlphaFoldDB" id="A0A9W5WTP1"/>
<comment type="caution">
    <text evidence="9">The sequence shown here is derived from an EMBL/GenBank/DDBJ whole genome shotgun (WGS) entry which is preliminary data.</text>
</comment>
<dbReference type="PANTHER" id="PTHR47977">
    <property type="entry name" value="RAS-RELATED PROTEIN RAB"/>
    <property type="match status" value="1"/>
</dbReference>
<keyword evidence="3 8" id="KW-0812">Transmembrane</keyword>
<evidence type="ECO:0000256" key="7">
    <source>
        <dbReference type="ARBA" id="ARBA00023136"/>
    </source>
</evidence>
<keyword evidence="7 8" id="KW-0472">Membrane</keyword>
<dbReference type="OrthoDB" id="9989112at2759"/>
<dbReference type="InterPro" id="IPR005225">
    <property type="entry name" value="Small_GTP-bd"/>
</dbReference>
<feature type="transmembrane region" description="Helical" evidence="8">
    <location>
        <begin position="253"/>
        <end position="272"/>
    </location>
</feature>
<dbReference type="SMART" id="SM00177">
    <property type="entry name" value="ARF"/>
    <property type="match status" value="1"/>
</dbReference>
<accession>A0A9W5WTP1</accession>
<keyword evidence="4" id="KW-0547">Nucleotide-binding</keyword>
<comment type="similarity">
    <text evidence="2">Belongs to the Tic20 family.</text>
</comment>
<dbReference type="Pfam" id="PF16166">
    <property type="entry name" value="TIC20"/>
    <property type="match status" value="1"/>
</dbReference>
<dbReference type="SMART" id="SM00174">
    <property type="entry name" value="RHO"/>
    <property type="match status" value="1"/>
</dbReference>
<dbReference type="EMBL" id="BLIY01000003">
    <property type="protein sequence ID" value="GFE53070.1"/>
    <property type="molecule type" value="Genomic_DNA"/>
</dbReference>
<evidence type="ECO:0000256" key="3">
    <source>
        <dbReference type="ARBA" id="ARBA00022692"/>
    </source>
</evidence>
<dbReference type="FunFam" id="3.40.50.300:FF:000823">
    <property type="entry name" value="Small GTPase RAB, putative"/>
    <property type="match status" value="1"/>
</dbReference>
<evidence type="ECO:0000256" key="8">
    <source>
        <dbReference type="SAM" id="Phobius"/>
    </source>
</evidence>
<feature type="transmembrane region" description="Helical" evidence="8">
    <location>
        <begin position="284"/>
        <end position="306"/>
    </location>
</feature>
<dbReference type="PROSITE" id="PS51421">
    <property type="entry name" value="RAS"/>
    <property type="match status" value="1"/>
</dbReference>
<gene>
    <name evidence="9" type="ORF">BaOVIS_004740</name>
</gene>
<protein>
    <submittedName>
        <fullName evidence="9">Ras family protein</fullName>
    </submittedName>
</protein>
<evidence type="ECO:0000313" key="9">
    <source>
        <dbReference type="EMBL" id="GFE53070.1"/>
    </source>
</evidence>
<dbReference type="Gene3D" id="3.40.50.300">
    <property type="entry name" value="P-loop containing nucleotide triphosphate hydrolases"/>
    <property type="match status" value="1"/>
</dbReference>
<dbReference type="PRINTS" id="PR00449">
    <property type="entry name" value="RASTRNSFRMNG"/>
</dbReference>
<evidence type="ECO:0000256" key="4">
    <source>
        <dbReference type="ARBA" id="ARBA00022741"/>
    </source>
</evidence>
<dbReference type="GO" id="GO:0031969">
    <property type="term" value="C:chloroplast membrane"/>
    <property type="evidence" value="ECO:0007669"/>
    <property type="project" value="UniProtKB-SubCell"/>
</dbReference>
<dbReference type="CDD" id="cd01861">
    <property type="entry name" value="Rab6"/>
    <property type="match status" value="1"/>
</dbReference>
<dbReference type="PROSITE" id="PS51420">
    <property type="entry name" value="RHO"/>
    <property type="match status" value="1"/>
</dbReference>
<keyword evidence="10" id="KW-1185">Reference proteome</keyword>
<keyword evidence="5 8" id="KW-1133">Transmembrane helix</keyword>
<proteinExistence type="inferred from homology"/>
<dbReference type="InterPro" id="IPR050227">
    <property type="entry name" value="Rab"/>
</dbReference>
<evidence type="ECO:0000256" key="5">
    <source>
        <dbReference type="ARBA" id="ARBA00022989"/>
    </source>
</evidence>
<dbReference type="SMART" id="SM00176">
    <property type="entry name" value="RAN"/>
    <property type="match status" value="1"/>
</dbReference>
<dbReference type="NCBIfam" id="TIGR00231">
    <property type="entry name" value="small_GTP"/>
    <property type="match status" value="1"/>
</dbReference>
<dbReference type="GO" id="GO:0003924">
    <property type="term" value="F:GTPase activity"/>
    <property type="evidence" value="ECO:0007669"/>
    <property type="project" value="InterPro"/>
</dbReference>
<dbReference type="InterPro" id="IPR005691">
    <property type="entry name" value="Tic20"/>
</dbReference>
<comment type="subcellular location">
    <subcellularLocation>
        <location evidence="1">Plastid</location>
        <location evidence="1">Chloroplast membrane</location>
        <topology evidence="1">Multi-pass membrane protein</topology>
    </subcellularLocation>
</comment>
<reference evidence="9" key="1">
    <citation type="submission" date="2019-12" db="EMBL/GenBank/DDBJ databases">
        <title>Genome sequence of Babesia ovis.</title>
        <authorList>
            <person name="Yamagishi J."/>
            <person name="Sevinc F."/>
            <person name="Xuan X."/>
        </authorList>
    </citation>
    <scope>NUCLEOTIDE SEQUENCE</scope>
    <source>
        <strain evidence="9">Selcuk</strain>
    </source>
</reference>
<dbReference type="Pfam" id="PF00071">
    <property type="entry name" value="Ras"/>
    <property type="match status" value="1"/>
</dbReference>
<dbReference type="PROSITE" id="PS51419">
    <property type="entry name" value="RAB"/>
    <property type="match status" value="1"/>
</dbReference>
<keyword evidence="6" id="KW-0342">GTP-binding</keyword>
<evidence type="ECO:0000256" key="1">
    <source>
        <dbReference type="ARBA" id="ARBA00004508"/>
    </source>
</evidence>
<evidence type="ECO:0000313" key="10">
    <source>
        <dbReference type="Proteomes" id="UP001057455"/>
    </source>
</evidence>
<dbReference type="InterPro" id="IPR027417">
    <property type="entry name" value="P-loop_NTPase"/>
</dbReference>
<dbReference type="Proteomes" id="UP001057455">
    <property type="component" value="Unassembled WGS sequence"/>
</dbReference>
<dbReference type="InterPro" id="IPR001806">
    <property type="entry name" value="Small_GTPase"/>
</dbReference>
<dbReference type="SUPFAM" id="SSF52540">
    <property type="entry name" value="P-loop containing nucleoside triphosphate hydrolases"/>
    <property type="match status" value="1"/>
</dbReference>
<dbReference type="SMART" id="SM00175">
    <property type="entry name" value="RAB"/>
    <property type="match status" value="1"/>
</dbReference>
<dbReference type="SMART" id="SM00173">
    <property type="entry name" value="RAS"/>
    <property type="match status" value="1"/>
</dbReference>
<name>A0A9W5WTP1_BABOV</name>
<dbReference type="PROSITE" id="PS51417">
    <property type="entry name" value="ARF"/>
    <property type="match status" value="1"/>
</dbReference>
<evidence type="ECO:0000256" key="6">
    <source>
        <dbReference type="ARBA" id="ARBA00023134"/>
    </source>
</evidence>
<evidence type="ECO:0000256" key="2">
    <source>
        <dbReference type="ARBA" id="ARBA00009596"/>
    </source>
</evidence>